<reference evidence="11" key="2">
    <citation type="submission" date="2019-08" db="EMBL/GenBank/DDBJ databases">
        <authorList>
            <consortium name="Photinus pyralis genome working group"/>
            <person name="Fallon T.R."/>
            <person name="Sander Lower S.E."/>
            <person name="Weng J.-K."/>
        </authorList>
    </citation>
    <scope>NUCLEOTIDE SEQUENCE</scope>
    <source>
        <strain evidence="11">1611_PpyrPB1</strain>
        <tissue evidence="11">Whole body</tissue>
    </source>
</reference>
<comment type="caution">
    <text evidence="11">The sequence shown here is derived from an EMBL/GenBank/DDBJ whole genome shotgun (WGS) entry which is preliminary data.</text>
</comment>
<dbReference type="FunFam" id="3.40.50.150:FF:000247">
    <property type="entry name" value="tRNA (adenine(58)-N(1))-methyltransferase catalytic subunit TRM61"/>
    <property type="match status" value="1"/>
</dbReference>
<evidence type="ECO:0000256" key="8">
    <source>
        <dbReference type="PIRNR" id="PIRNR017269"/>
    </source>
</evidence>
<dbReference type="EMBL" id="VVIM01000002">
    <property type="protein sequence ID" value="KAB0802517.1"/>
    <property type="molecule type" value="Genomic_DNA"/>
</dbReference>
<feature type="binding site" evidence="9">
    <location>
        <position position="171"/>
    </location>
    <ligand>
        <name>S-adenosyl-L-methionine</name>
        <dbReference type="ChEBI" id="CHEBI:59789"/>
    </ligand>
</feature>
<dbReference type="GO" id="GO:0005634">
    <property type="term" value="C:nucleus"/>
    <property type="evidence" value="ECO:0007669"/>
    <property type="project" value="UniProtKB-SubCell"/>
</dbReference>
<dbReference type="InterPro" id="IPR049470">
    <property type="entry name" value="TRM61_C"/>
</dbReference>
<dbReference type="Proteomes" id="UP000327044">
    <property type="component" value="Unassembled WGS sequence"/>
</dbReference>
<feature type="binding site" evidence="9">
    <location>
        <position position="143"/>
    </location>
    <ligand>
        <name>S-adenosyl-L-methionine</name>
        <dbReference type="ChEBI" id="CHEBI:59789"/>
    </ligand>
</feature>
<dbReference type="OrthoDB" id="1925287at2759"/>
<dbReference type="SUPFAM" id="SSF53335">
    <property type="entry name" value="S-adenosyl-L-methionine-dependent methyltransferases"/>
    <property type="match status" value="1"/>
</dbReference>
<dbReference type="InterPro" id="IPR014816">
    <property type="entry name" value="tRNA_MeTrfase_Gcd14"/>
</dbReference>
<evidence type="ECO:0000313" key="12">
    <source>
        <dbReference type="EMBL" id="KAB0802520.1"/>
    </source>
</evidence>
<dbReference type="FunFam" id="3.10.330.20:FF:000002">
    <property type="entry name" value="tRNA (adenine(58)-N(1))-methyltransferase catalytic subunit TRMT61A"/>
    <property type="match status" value="1"/>
</dbReference>
<dbReference type="EC" id="2.1.1.220" evidence="8"/>
<comment type="function">
    <text evidence="8">Catalytic subunit of tRNA (adenine-N(1)-)-methyltransferase, which catalyzes the formation of N(1)-methyladenine at position 58 (m1A58) in initiator methionyl-tRNA.</text>
</comment>
<evidence type="ECO:0000313" key="13">
    <source>
        <dbReference type="Proteomes" id="UP000327044"/>
    </source>
</evidence>
<comment type="subcellular location">
    <subcellularLocation>
        <location evidence="1 8">Nucleus</location>
    </subcellularLocation>
</comment>
<evidence type="ECO:0000313" key="11">
    <source>
        <dbReference type="EMBL" id="KAB0802517.1"/>
    </source>
</evidence>
<comment type="catalytic activity">
    <reaction evidence="8">
        <text>adenosine(58) in tRNA + S-adenosyl-L-methionine = N(1)-methyladenosine(58) in tRNA + S-adenosyl-L-homocysteine + H(+)</text>
        <dbReference type="Rhea" id="RHEA:43152"/>
        <dbReference type="Rhea" id="RHEA-COMP:10365"/>
        <dbReference type="Rhea" id="RHEA-COMP:10366"/>
        <dbReference type="ChEBI" id="CHEBI:15378"/>
        <dbReference type="ChEBI" id="CHEBI:57856"/>
        <dbReference type="ChEBI" id="CHEBI:59789"/>
        <dbReference type="ChEBI" id="CHEBI:74411"/>
        <dbReference type="ChEBI" id="CHEBI:74491"/>
        <dbReference type="EC" id="2.1.1.220"/>
    </reaction>
</comment>
<evidence type="ECO:0000256" key="1">
    <source>
        <dbReference type="ARBA" id="ARBA00004123"/>
    </source>
</evidence>
<evidence type="ECO:0000256" key="6">
    <source>
        <dbReference type="ARBA" id="ARBA00023242"/>
    </source>
</evidence>
<feature type="binding site" evidence="9">
    <location>
        <begin position="122"/>
        <end position="125"/>
    </location>
    <ligand>
        <name>S-adenosyl-L-methionine</name>
        <dbReference type="ChEBI" id="CHEBI:59789"/>
    </ligand>
</feature>
<dbReference type="Gene3D" id="3.10.330.20">
    <property type="match status" value="1"/>
</dbReference>
<evidence type="ECO:0000256" key="2">
    <source>
        <dbReference type="ARBA" id="ARBA00022603"/>
    </source>
</evidence>
<organism evidence="11 13">
    <name type="scientific">Photinus pyralis</name>
    <name type="common">Common eastern firefly</name>
    <name type="synonym">Lampyris pyralis</name>
    <dbReference type="NCBI Taxonomy" id="7054"/>
    <lineage>
        <taxon>Eukaryota</taxon>
        <taxon>Metazoa</taxon>
        <taxon>Ecdysozoa</taxon>
        <taxon>Arthropoda</taxon>
        <taxon>Hexapoda</taxon>
        <taxon>Insecta</taxon>
        <taxon>Pterygota</taxon>
        <taxon>Neoptera</taxon>
        <taxon>Endopterygota</taxon>
        <taxon>Coleoptera</taxon>
        <taxon>Polyphaga</taxon>
        <taxon>Elateriformia</taxon>
        <taxon>Elateroidea</taxon>
        <taxon>Lampyridae</taxon>
        <taxon>Lampyrinae</taxon>
        <taxon>Photinus</taxon>
    </lineage>
</organism>
<keyword evidence="13" id="KW-1185">Reference proteome</keyword>
<dbReference type="PIRSF" id="PIRSF017269">
    <property type="entry name" value="GCD14"/>
    <property type="match status" value="1"/>
</dbReference>
<comment type="similarity">
    <text evidence="8">Belongs to the class I-like SAM-binding methyltransferase superfamily. TRM61 family.</text>
</comment>
<dbReference type="FunCoup" id="A0A5N4AYT8">
    <property type="interactions" value="889"/>
</dbReference>
<evidence type="ECO:0000256" key="5">
    <source>
        <dbReference type="ARBA" id="ARBA00022694"/>
    </source>
</evidence>
<protein>
    <recommendedName>
        <fullName evidence="8">tRNA (adenine(58)-N(1))-methyltransferase catalytic subunit TRMT61A</fullName>
        <ecNumber evidence="8">2.1.1.220</ecNumber>
    </recommendedName>
</protein>
<keyword evidence="5 8" id="KW-0819">tRNA processing</keyword>
<evidence type="ECO:0000256" key="4">
    <source>
        <dbReference type="ARBA" id="ARBA00022691"/>
    </source>
</evidence>
<evidence type="ECO:0000256" key="3">
    <source>
        <dbReference type="ARBA" id="ARBA00022679"/>
    </source>
</evidence>
<keyword evidence="3 8" id="KW-0808">Transferase</keyword>
<dbReference type="GO" id="GO:0031515">
    <property type="term" value="C:tRNA (m1A) methyltransferase complex"/>
    <property type="evidence" value="ECO:0007669"/>
    <property type="project" value="UniProtKB-UniRule"/>
</dbReference>
<dbReference type="EMBL" id="VVIM01000002">
    <property type="protein sequence ID" value="KAB0802520.1"/>
    <property type="molecule type" value="Genomic_DNA"/>
</dbReference>
<dbReference type="GO" id="GO:0030488">
    <property type="term" value="P:tRNA methylation"/>
    <property type="evidence" value="ECO:0007669"/>
    <property type="project" value="InterPro"/>
</dbReference>
<accession>A0A5N4AYT8</accession>
<proteinExistence type="inferred from homology"/>
<dbReference type="Gene3D" id="3.40.50.150">
    <property type="entry name" value="Vaccinia Virus protein VP39"/>
    <property type="match status" value="1"/>
</dbReference>
<feature type="domain" description="tRNA (adenine(58)-N(1))-methyltransferase catalytic subunit TRM61 C-terminal" evidence="10">
    <location>
        <begin position="72"/>
        <end position="302"/>
    </location>
</feature>
<comment type="catalytic activity">
    <reaction evidence="7">
        <text>an adenosine in mRNA + S-adenosyl-L-methionine = an N(1)-methyladenosine in mRNA + S-adenosyl-L-homocysteine + H(+)</text>
        <dbReference type="Rhea" id="RHEA:55392"/>
        <dbReference type="Rhea" id="RHEA-COMP:12414"/>
        <dbReference type="Rhea" id="RHEA-COMP:12415"/>
        <dbReference type="ChEBI" id="CHEBI:15378"/>
        <dbReference type="ChEBI" id="CHEBI:57856"/>
        <dbReference type="ChEBI" id="CHEBI:59789"/>
        <dbReference type="ChEBI" id="CHEBI:74411"/>
        <dbReference type="ChEBI" id="CHEBI:74491"/>
    </reaction>
</comment>
<keyword evidence="6 8" id="KW-0539">Nucleus</keyword>
<dbReference type="InParanoid" id="A0A5N4AYT8"/>
<sequence length="319" mass="35524">MSFDGIKSKINEGDTVILYLTIHQIYSVKAEAKTVSKKGVLIENIFQTQYGALKCADLIGVEYGAKIKLSKGWGYVLQPTPELWTLTLPHRTQIIYTPDISMIILQLELAPGSIVIESGTGSGSLSHALVRSVKPHGHVFTFDFHELRVQTAEEEFKEHGLSQWVTVQKRDVCSEGFGSELLHKADAVFLDLPHPWLAVPHSKLAIKQTGGRICSFSPCIEQVQKTCISLSTLGFHEIQTMEVVQTQYSIQTRSIPILNLDFVRVKKSEDSQEKNEKEVVRTVTAVPPLTQPGHTGFLTFATLPPIWARTEDDSTLIQT</sequence>
<dbReference type="PROSITE" id="PS51620">
    <property type="entry name" value="SAM_TRM61"/>
    <property type="match status" value="1"/>
</dbReference>
<reference evidence="11 13" key="1">
    <citation type="journal article" date="2018" name="Elife">
        <title>Firefly genomes illuminate parallel origins of bioluminescence in beetles.</title>
        <authorList>
            <person name="Fallon T.R."/>
            <person name="Lower S.E."/>
            <person name="Chang C.H."/>
            <person name="Bessho-Uehara M."/>
            <person name="Martin G.J."/>
            <person name="Bewick A.J."/>
            <person name="Behringer M."/>
            <person name="Debat H.J."/>
            <person name="Wong I."/>
            <person name="Day J.C."/>
            <person name="Suvorov A."/>
            <person name="Silva C.J."/>
            <person name="Stanger-Hall K.F."/>
            <person name="Hall D.W."/>
            <person name="Schmitz R.J."/>
            <person name="Nelson D.R."/>
            <person name="Lewis S.M."/>
            <person name="Shigenobu S."/>
            <person name="Bybee S.M."/>
            <person name="Larracuente A.M."/>
            <person name="Oba Y."/>
            <person name="Weng J.K."/>
        </authorList>
    </citation>
    <scope>NUCLEOTIDE SEQUENCE [LARGE SCALE GENOMIC DNA]</scope>
    <source>
        <strain evidence="11">1611_PpyrPB1</strain>
        <tissue evidence="11">Whole body</tissue>
    </source>
</reference>
<gene>
    <name evidence="11" type="ORF">PPYR_04703</name>
    <name evidence="12" type="ORF">PPYR_04706</name>
</gene>
<keyword evidence="4 8" id="KW-0949">S-adenosyl-L-methionine</keyword>
<dbReference type="InterPro" id="IPR029063">
    <property type="entry name" value="SAM-dependent_MTases_sf"/>
</dbReference>
<evidence type="ECO:0000259" key="10">
    <source>
        <dbReference type="Pfam" id="PF08704"/>
    </source>
</evidence>
<dbReference type="Pfam" id="PF08704">
    <property type="entry name" value="GCD14"/>
    <property type="match status" value="1"/>
</dbReference>
<keyword evidence="2 8" id="KW-0489">Methyltransferase</keyword>
<evidence type="ECO:0000256" key="7">
    <source>
        <dbReference type="ARBA" id="ARBA00048481"/>
    </source>
</evidence>
<dbReference type="PANTHER" id="PTHR12133:SF2">
    <property type="entry name" value="TRNA (ADENINE(58)-N(1))-METHYLTRANSFERASE CATALYTIC SUBUNIT TRMT61A"/>
    <property type="match status" value="1"/>
</dbReference>
<evidence type="ECO:0000256" key="9">
    <source>
        <dbReference type="PIRSR" id="PIRSR017269-1"/>
    </source>
</evidence>
<dbReference type="GO" id="GO:0160107">
    <property type="term" value="F:tRNA (adenine(58)-N1)-methyltransferase activity"/>
    <property type="evidence" value="ECO:0007669"/>
    <property type="project" value="UniProtKB-EC"/>
</dbReference>
<name>A0A5N4AYT8_PHOPY</name>
<dbReference type="AlphaFoldDB" id="A0A5N4AYT8"/>
<feature type="binding site" evidence="9">
    <location>
        <position position="191"/>
    </location>
    <ligand>
        <name>S-adenosyl-L-methionine</name>
        <dbReference type="ChEBI" id="CHEBI:59789"/>
    </ligand>
</feature>
<dbReference type="PANTHER" id="PTHR12133">
    <property type="entry name" value="TRNA (ADENINE(58)-N(1))-METHYLTRANSFERASE"/>
    <property type="match status" value="1"/>
</dbReference>